<dbReference type="STRING" id="2018661.A0A2A2KHG6"/>
<dbReference type="InterPro" id="IPR025304">
    <property type="entry name" value="ALIX_V_dom"/>
</dbReference>
<evidence type="ECO:0000256" key="1">
    <source>
        <dbReference type="SAM" id="Coils"/>
    </source>
</evidence>
<name>A0A2A2KHG6_9BILA</name>
<sequence>MPDFYDSQSEEIKMVIAGIFKEFTDLEEFARTIMSMKSALNNPDAFDKWVKNEDIEFKKLQIQKDIKKGSISQLLSYYVHNAMLSYNGRKAELVKMETGRLREYTQLMNEILASLNLPAALDDVTSTETLSKSMKQKSAKVKQAGGYAEIQRMFTEMPALYKKNEEILDETNRVLTEEKNSDDNLRNQFAGKWNRMSSGQLTGPLVQEIDKYRRILHTASNADKMVRDKFEANRQGIELLSKNEVDLRNSIPNQQAHATGGASEAVTKLKELMNDVQQIKVEREKIEKDLKNVNCDIANDFLKAMTESQLINEEHISKEKINQLYGPLKQQVANSIKRQEEVLKEVQKWNNVFAREKSGTSSGAERERVLKTLATAADAFTELKANLDEGAKFYNDLTPILVRLQQKVSDFAFARQTEKENLMRQLQQNIVSGGGSSNSEPSSEGSDQASRVSSYPYPFSPYSQPQPFQPNFFPS</sequence>
<gene>
    <name evidence="4" type="ORF">WR25_18883</name>
</gene>
<keyword evidence="5" id="KW-1185">Reference proteome</keyword>
<proteinExistence type="predicted"/>
<evidence type="ECO:0000256" key="2">
    <source>
        <dbReference type="SAM" id="MobiDB-lite"/>
    </source>
</evidence>
<feature type="domain" description="ALIX V-shaped" evidence="3">
    <location>
        <begin position="130"/>
        <end position="418"/>
    </location>
</feature>
<feature type="compositionally biased region" description="Low complexity" evidence="2">
    <location>
        <begin position="437"/>
        <end position="446"/>
    </location>
</feature>
<dbReference type="EMBL" id="LIAE01008627">
    <property type="protein sequence ID" value="PAV73302.1"/>
    <property type="molecule type" value="Genomic_DNA"/>
</dbReference>
<evidence type="ECO:0000259" key="3">
    <source>
        <dbReference type="Pfam" id="PF13949"/>
    </source>
</evidence>
<dbReference type="GO" id="GO:0000281">
    <property type="term" value="P:mitotic cytokinesis"/>
    <property type="evidence" value="ECO:0007669"/>
    <property type="project" value="TreeGrafter"/>
</dbReference>
<protein>
    <recommendedName>
        <fullName evidence="3">ALIX V-shaped domain-containing protein</fullName>
    </recommendedName>
</protein>
<dbReference type="PANTHER" id="PTHR23030">
    <property type="entry name" value="PCD6 INTERACTING PROTEIN-RELATED"/>
    <property type="match status" value="1"/>
</dbReference>
<dbReference type="Pfam" id="PF13949">
    <property type="entry name" value="ALIX_LYPXL_bnd"/>
    <property type="match status" value="1"/>
</dbReference>
<feature type="coiled-coil region" evidence="1">
    <location>
        <begin position="262"/>
        <end position="296"/>
    </location>
</feature>
<dbReference type="GO" id="GO:0005768">
    <property type="term" value="C:endosome"/>
    <property type="evidence" value="ECO:0007669"/>
    <property type="project" value="TreeGrafter"/>
</dbReference>
<dbReference type="PANTHER" id="PTHR23030:SF39">
    <property type="entry name" value="PROGRAMMED CELL DEATH 6-INTERACTING PROTEIN"/>
    <property type="match status" value="1"/>
</dbReference>
<keyword evidence="1" id="KW-0175">Coiled coil</keyword>
<dbReference type="Gene3D" id="1.20.140.50">
    <property type="entry name" value="alix/aip1 like domains"/>
    <property type="match status" value="1"/>
</dbReference>
<accession>A0A2A2KHG6</accession>
<dbReference type="Proteomes" id="UP000218231">
    <property type="component" value="Unassembled WGS sequence"/>
</dbReference>
<reference evidence="4 5" key="1">
    <citation type="journal article" date="2017" name="Curr. Biol.">
        <title>Genome architecture and evolution of a unichromosomal asexual nematode.</title>
        <authorList>
            <person name="Fradin H."/>
            <person name="Zegar C."/>
            <person name="Gutwein M."/>
            <person name="Lucas J."/>
            <person name="Kovtun M."/>
            <person name="Corcoran D."/>
            <person name="Baugh L.R."/>
            <person name="Kiontke K."/>
            <person name="Gunsalus K."/>
            <person name="Fitch D.H."/>
            <person name="Piano F."/>
        </authorList>
    </citation>
    <scope>NUCLEOTIDE SEQUENCE [LARGE SCALE GENOMIC DNA]</scope>
    <source>
        <strain evidence="4">PF1309</strain>
    </source>
</reference>
<comment type="caution">
    <text evidence="4">The sequence shown here is derived from an EMBL/GenBank/DDBJ whole genome shotgun (WGS) entry which is preliminary data.</text>
</comment>
<dbReference type="Gene3D" id="1.20.120.560">
    <property type="entry name" value="alix/aip1 in complex with the ypdl late domain"/>
    <property type="match status" value="1"/>
</dbReference>
<dbReference type="AlphaFoldDB" id="A0A2A2KHG6"/>
<dbReference type="OrthoDB" id="2141925at2759"/>
<feature type="region of interest" description="Disordered" evidence="2">
    <location>
        <begin position="431"/>
        <end position="475"/>
    </location>
</feature>
<feature type="compositionally biased region" description="Low complexity" evidence="2">
    <location>
        <begin position="453"/>
        <end position="475"/>
    </location>
</feature>
<evidence type="ECO:0000313" key="4">
    <source>
        <dbReference type="EMBL" id="PAV73302.1"/>
    </source>
</evidence>
<organism evidence="4 5">
    <name type="scientific">Diploscapter pachys</name>
    <dbReference type="NCBI Taxonomy" id="2018661"/>
    <lineage>
        <taxon>Eukaryota</taxon>
        <taxon>Metazoa</taxon>
        <taxon>Ecdysozoa</taxon>
        <taxon>Nematoda</taxon>
        <taxon>Chromadorea</taxon>
        <taxon>Rhabditida</taxon>
        <taxon>Rhabditina</taxon>
        <taxon>Rhabditomorpha</taxon>
        <taxon>Rhabditoidea</taxon>
        <taxon>Rhabditidae</taxon>
        <taxon>Diploscapter</taxon>
    </lineage>
</organism>
<evidence type="ECO:0000313" key="5">
    <source>
        <dbReference type="Proteomes" id="UP000218231"/>
    </source>
</evidence>